<organism evidence="2 3">
    <name type="scientific">Mycena chlorophos</name>
    <name type="common">Agaric fungus</name>
    <name type="synonym">Agaricus chlorophos</name>
    <dbReference type="NCBI Taxonomy" id="658473"/>
    <lineage>
        <taxon>Eukaryota</taxon>
        <taxon>Fungi</taxon>
        <taxon>Dikarya</taxon>
        <taxon>Basidiomycota</taxon>
        <taxon>Agaricomycotina</taxon>
        <taxon>Agaricomycetes</taxon>
        <taxon>Agaricomycetidae</taxon>
        <taxon>Agaricales</taxon>
        <taxon>Marasmiineae</taxon>
        <taxon>Mycenaceae</taxon>
        <taxon>Mycena</taxon>
    </lineage>
</organism>
<feature type="compositionally biased region" description="Pro residues" evidence="1">
    <location>
        <begin position="205"/>
        <end position="217"/>
    </location>
</feature>
<evidence type="ECO:0000313" key="3">
    <source>
        <dbReference type="Proteomes" id="UP000815677"/>
    </source>
</evidence>
<gene>
    <name evidence="2" type="ORF">MCHLO_11384</name>
</gene>
<keyword evidence="3" id="KW-1185">Reference proteome</keyword>
<proteinExistence type="predicted"/>
<protein>
    <submittedName>
        <fullName evidence="2">Uncharacterized protein</fullName>
    </submittedName>
</protein>
<sequence>MSVSTYTHSSLAHLCVDPETFAHLTLPALSRVKLDLKWPTEDWSYAVDRLRRLVQRSDCALGWLWLQDDGRIQPRELQDLLSENPIRHLRLDFPHSARVKILMPILDLERVAPRLEHLEIWLQDGSGWESALALRPLKTRVKRSSRTLKSFKLHLNIEPGVVIPNNIPRQDLRRFRALVDAGLDVLVTASGGDHDLVIVTGNPRGSPPRPVPAPVVDPHPSLRVRAGPGPPNSRVLMPNIE</sequence>
<reference evidence="2" key="1">
    <citation type="submission" date="2014-09" db="EMBL/GenBank/DDBJ databases">
        <title>Genome sequence of the luminous mushroom Mycena chlorophos for searching fungal bioluminescence genes.</title>
        <authorList>
            <person name="Tanaka Y."/>
            <person name="Kasuga D."/>
            <person name="Oba Y."/>
            <person name="Hase S."/>
            <person name="Sato K."/>
            <person name="Oba Y."/>
            <person name="Sakakibara Y."/>
        </authorList>
    </citation>
    <scope>NUCLEOTIDE SEQUENCE</scope>
</reference>
<name>A0ABQ0LU83_MYCCL</name>
<dbReference type="Proteomes" id="UP000815677">
    <property type="component" value="Unassembled WGS sequence"/>
</dbReference>
<evidence type="ECO:0000313" key="2">
    <source>
        <dbReference type="EMBL" id="GAT54537.1"/>
    </source>
</evidence>
<dbReference type="EMBL" id="DF848688">
    <property type="protein sequence ID" value="GAT54537.1"/>
    <property type="molecule type" value="Genomic_DNA"/>
</dbReference>
<accession>A0ABQ0LU83</accession>
<feature type="region of interest" description="Disordered" evidence="1">
    <location>
        <begin position="201"/>
        <end position="241"/>
    </location>
</feature>
<evidence type="ECO:0000256" key="1">
    <source>
        <dbReference type="SAM" id="MobiDB-lite"/>
    </source>
</evidence>